<evidence type="ECO:0000313" key="4">
    <source>
        <dbReference type="EMBL" id="MBB6210874.1"/>
    </source>
</evidence>
<dbReference type="Pfam" id="PF00691">
    <property type="entry name" value="OmpA"/>
    <property type="match status" value="1"/>
</dbReference>
<dbReference type="PROSITE" id="PS51123">
    <property type="entry name" value="OMPA_2"/>
    <property type="match status" value="1"/>
</dbReference>
<gene>
    <name evidence="4" type="ORF">FHS48_002304</name>
</gene>
<feature type="compositionally biased region" description="Pro residues" evidence="2">
    <location>
        <begin position="128"/>
        <end position="142"/>
    </location>
</feature>
<keyword evidence="5" id="KW-1185">Reference proteome</keyword>
<protein>
    <submittedName>
        <fullName evidence="4">Outer membrane protein OmpA-like peptidoglycan-associated protein</fullName>
    </submittedName>
</protein>
<comment type="caution">
    <text evidence="4">The sequence shown here is derived from an EMBL/GenBank/DDBJ whole genome shotgun (WGS) entry which is preliminary data.</text>
</comment>
<feature type="compositionally biased region" description="Pro residues" evidence="2">
    <location>
        <begin position="100"/>
        <end position="120"/>
    </location>
</feature>
<organism evidence="4 5">
    <name type="scientific">Novispirillum itersonii</name>
    <name type="common">Aquaspirillum itersonii</name>
    <dbReference type="NCBI Taxonomy" id="189"/>
    <lineage>
        <taxon>Bacteria</taxon>
        <taxon>Pseudomonadati</taxon>
        <taxon>Pseudomonadota</taxon>
        <taxon>Alphaproteobacteria</taxon>
        <taxon>Rhodospirillales</taxon>
        <taxon>Novispirillaceae</taxon>
        <taxon>Novispirillum</taxon>
    </lineage>
</organism>
<feature type="compositionally biased region" description="Basic and acidic residues" evidence="2">
    <location>
        <begin position="80"/>
        <end position="99"/>
    </location>
</feature>
<accession>A0A7X0DN17</accession>
<dbReference type="Gene3D" id="3.30.1330.60">
    <property type="entry name" value="OmpA-like domain"/>
    <property type="match status" value="1"/>
</dbReference>
<dbReference type="GO" id="GO:0016020">
    <property type="term" value="C:membrane"/>
    <property type="evidence" value="ECO:0007669"/>
    <property type="project" value="UniProtKB-UniRule"/>
</dbReference>
<evidence type="ECO:0000256" key="2">
    <source>
        <dbReference type="SAM" id="MobiDB-lite"/>
    </source>
</evidence>
<evidence type="ECO:0000256" key="1">
    <source>
        <dbReference type="PROSITE-ProRule" id="PRU00473"/>
    </source>
</evidence>
<dbReference type="InterPro" id="IPR036737">
    <property type="entry name" value="OmpA-like_sf"/>
</dbReference>
<dbReference type="SUPFAM" id="SSF103088">
    <property type="entry name" value="OmpA-like"/>
    <property type="match status" value="1"/>
</dbReference>
<dbReference type="CDD" id="cd07185">
    <property type="entry name" value="OmpA_C-like"/>
    <property type="match status" value="1"/>
</dbReference>
<dbReference type="Proteomes" id="UP000544872">
    <property type="component" value="Unassembled WGS sequence"/>
</dbReference>
<dbReference type="PANTHER" id="PTHR30329:SF21">
    <property type="entry name" value="LIPOPROTEIN YIAD-RELATED"/>
    <property type="match status" value="1"/>
</dbReference>
<evidence type="ECO:0000259" key="3">
    <source>
        <dbReference type="PROSITE" id="PS51123"/>
    </source>
</evidence>
<dbReference type="InterPro" id="IPR050330">
    <property type="entry name" value="Bact_OuterMem_StrucFunc"/>
</dbReference>
<name>A0A7X0DN17_NOVIT</name>
<feature type="domain" description="OmpA-like" evidence="3">
    <location>
        <begin position="187"/>
        <end position="308"/>
    </location>
</feature>
<sequence>MITERFRLFRLFPARPGCRSAILLAAALTVSGCSSVGGAWDSIVGADDKAPVSEGRAAADAASDGLIAPSQTPGYATGKTRKEPTTARALTEPKAKPEPRTAPAPEPAPTPAPAPAPAPEPVAAAPTPVVPPAPEPVPTPEPVPVAPAPLMGMPYGDETVVIGGDGRSYTPSASALMDDAFDPLSAVSGGAGQLVATIQFANGSSSLSAVDETILRQVATLQRQRGARVRVIGHASGRTGDMDFVRQQAVNLEISLRRANAVAQALSGFGVPRRSISTAAAGASDPVYVETMPAGEAGNRRTEIYLDY</sequence>
<proteinExistence type="predicted"/>
<dbReference type="InterPro" id="IPR006665">
    <property type="entry name" value="OmpA-like"/>
</dbReference>
<dbReference type="AlphaFoldDB" id="A0A7X0DN17"/>
<dbReference type="EMBL" id="JACIIX010000008">
    <property type="protein sequence ID" value="MBB6210874.1"/>
    <property type="molecule type" value="Genomic_DNA"/>
</dbReference>
<dbReference type="PROSITE" id="PS51257">
    <property type="entry name" value="PROKAR_LIPOPROTEIN"/>
    <property type="match status" value="1"/>
</dbReference>
<evidence type="ECO:0000313" key="5">
    <source>
        <dbReference type="Proteomes" id="UP000544872"/>
    </source>
</evidence>
<reference evidence="4 5" key="1">
    <citation type="submission" date="2020-08" db="EMBL/GenBank/DDBJ databases">
        <title>Genomic Encyclopedia of Type Strains, Phase IV (KMG-IV): sequencing the most valuable type-strain genomes for metagenomic binning, comparative biology and taxonomic classification.</title>
        <authorList>
            <person name="Goeker M."/>
        </authorList>
    </citation>
    <scope>NUCLEOTIDE SEQUENCE [LARGE SCALE GENOMIC DNA]</scope>
    <source>
        <strain evidence="4 5">DSM 11590</strain>
    </source>
</reference>
<keyword evidence="1" id="KW-0472">Membrane</keyword>
<feature type="region of interest" description="Disordered" evidence="2">
    <location>
        <begin position="55"/>
        <end position="142"/>
    </location>
</feature>
<dbReference type="PANTHER" id="PTHR30329">
    <property type="entry name" value="STATOR ELEMENT OF FLAGELLAR MOTOR COMPLEX"/>
    <property type="match status" value="1"/>
</dbReference>
<dbReference type="RefSeq" id="WP_184263698.1">
    <property type="nucleotide sequence ID" value="NZ_JACIIX010000008.1"/>
</dbReference>